<dbReference type="AlphaFoldDB" id="A0A0F9M459"/>
<comment type="caution">
    <text evidence="1">The sequence shown here is derived from an EMBL/GenBank/DDBJ whole genome shotgun (WGS) entry which is preliminary data.</text>
</comment>
<evidence type="ECO:0000313" key="1">
    <source>
        <dbReference type="EMBL" id="KKN00479.1"/>
    </source>
</evidence>
<accession>A0A0F9M459</accession>
<name>A0A0F9M459_9ZZZZ</name>
<dbReference type="EMBL" id="LAZR01005371">
    <property type="protein sequence ID" value="KKN00479.1"/>
    <property type="molecule type" value="Genomic_DNA"/>
</dbReference>
<protein>
    <submittedName>
        <fullName evidence="1">Uncharacterized protein</fullName>
    </submittedName>
</protein>
<sequence>MANTVIISNHFITIKTLDADWNLPTSSNAKQFKDHGLMVRSIRYTPGASAGGDVMKIFEGSTGGAEIFSMRLSTGINNIVTFVQYYGHAGKGVQMFPYISSSGLTISSGSTLTFELA</sequence>
<reference evidence="1" key="1">
    <citation type="journal article" date="2015" name="Nature">
        <title>Complex archaea that bridge the gap between prokaryotes and eukaryotes.</title>
        <authorList>
            <person name="Spang A."/>
            <person name="Saw J.H."/>
            <person name="Jorgensen S.L."/>
            <person name="Zaremba-Niedzwiedzka K."/>
            <person name="Martijn J."/>
            <person name="Lind A.E."/>
            <person name="van Eijk R."/>
            <person name="Schleper C."/>
            <person name="Guy L."/>
            <person name="Ettema T.J."/>
        </authorList>
    </citation>
    <scope>NUCLEOTIDE SEQUENCE</scope>
</reference>
<proteinExistence type="predicted"/>
<gene>
    <name evidence="1" type="ORF">LCGC14_1137460</name>
</gene>
<organism evidence="1">
    <name type="scientific">marine sediment metagenome</name>
    <dbReference type="NCBI Taxonomy" id="412755"/>
    <lineage>
        <taxon>unclassified sequences</taxon>
        <taxon>metagenomes</taxon>
        <taxon>ecological metagenomes</taxon>
    </lineage>
</organism>